<dbReference type="PANTHER" id="PTHR43070">
    <property type="match status" value="1"/>
</dbReference>
<dbReference type="AlphaFoldDB" id="A0A1Y6FYH9"/>
<accession>A0A1Y6FYH9</accession>
<dbReference type="GO" id="GO:0009090">
    <property type="term" value="P:homoserine biosynthetic process"/>
    <property type="evidence" value="ECO:0007669"/>
    <property type="project" value="TreeGrafter"/>
</dbReference>
<dbReference type="SUPFAM" id="SSF55347">
    <property type="entry name" value="Glyceraldehyde-3-phosphate dehydrogenase-like, C-terminal domain"/>
    <property type="match status" value="1"/>
</dbReference>
<gene>
    <name evidence="15" type="ORF">SAMN06297229_2264</name>
</gene>
<dbReference type="EMBL" id="FXWH01000003">
    <property type="protein sequence ID" value="SMQ80508.1"/>
    <property type="molecule type" value="Genomic_DNA"/>
</dbReference>
<dbReference type="Proteomes" id="UP000194450">
    <property type="component" value="Unassembled WGS sequence"/>
</dbReference>
<dbReference type="InterPro" id="IPR001342">
    <property type="entry name" value="HDH_cat"/>
</dbReference>
<evidence type="ECO:0000256" key="4">
    <source>
        <dbReference type="ARBA" id="ARBA00013213"/>
    </source>
</evidence>
<dbReference type="UniPathway" id="UPA00051">
    <property type="reaction ID" value="UER00465"/>
</dbReference>
<evidence type="ECO:0000256" key="8">
    <source>
        <dbReference type="ARBA" id="ARBA00023002"/>
    </source>
</evidence>
<protein>
    <recommendedName>
        <fullName evidence="4">homoserine dehydrogenase</fullName>
        <ecNumber evidence="4">1.1.1.3</ecNumber>
    </recommendedName>
</protein>
<dbReference type="Gene3D" id="3.40.50.720">
    <property type="entry name" value="NAD(P)-binding Rossmann-like Domain"/>
    <property type="match status" value="1"/>
</dbReference>
<dbReference type="Pfam" id="PF00742">
    <property type="entry name" value="Homoserine_dh"/>
    <property type="match status" value="1"/>
</dbReference>
<keyword evidence="7" id="KW-0521">NADP</keyword>
<dbReference type="PROSITE" id="PS01042">
    <property type="entry name" value="HOMOSER_DHGENASE"/>
    <property type="match status" value="1"/>
</dbReference>
<comment type="cofactor">
    <cofactor evidence="1">
        <name>a metal cation</name>
        <dbReference type="ChEBI" id="CHEBI:25213"/>
    </cofactor>
</comment>
<dbReference type="GO" id="GO:0050661">
    <property type="term" value="F:NADP binding"/>
    <property type="evidence" value="ECO:0007669"/>
    <property type="project" value="InterPro"/>
</dbReference>
<dbReference type="InterPro" id="IPR036291">
    <property type="entry name" value="NAD(P)-bd_dom_sf"/>
</dbReference>
<dbReference type="EC" id="1.1.1.3" evidence="4"/>
<evidence type="ECO:0000256" key="11">
    <source>
        <dbReference type="ARBA" id="ARBA00049031"/>
    </source>
</evidence>
<evidence type="ECO:0000256" key="7">
    <source>
        <dbReference type="ARBA" id="ARBA00022857"/>
    </source>
</evidence>
<comment type="pathway">
    <text evidence="3">Amino-acid biosynthesis; L-methionine biosynthesis via de novo pathway; L-homoserine from L-aspartate: step 3/3.</text>
</comment>
<feature type="domain" description="Aspartate/homoserine dehydrogenase NAD-binding" evidence="14">
    <location>
        <begin position="12"/>
        <end position="140"/>
    </location>
</feature>
<comment type="catalytic activity">
    <reaction evidence="11">
        <text>L-homoserine + NAD(+) = L-aspartate 4-semialdehyde + NADH + H(+)</text>
        <dbReference type="Rhea" id="RHEA:15757"/>
        <dbReference type="ChEBI" id="CHEBI:15378"/>
        <dbReference type="ChEBI" id="CHEBI:57476"/>
        <dbReference type="ChEBI" id="CHEBI:57540"/>
        <dbReference type="ChEBI" id="CHEBI:57945"/>
        <dbReference type="ChEBI" id="CHEBI:537519"/>
        <dbReference type="EC" id="1.1.1.3"/>
    </reaction>
    <physiologicalReaction direction="right-to-left" evidence="11">
        <dbReference type="Rhea" id="RHEA:15759"/>
    </physiologicalReaction>
</comment>
<evidence type="ECO:0000313" key="16">
    <source>
        <dbReference type="Proteomes" id="UP000194450"/>
    </source>
</evidence>
<comment type="pathway">
    <text evidence="2">Amino-acid biosynthesis; L-threonine biosynthesis; L-threonine from L-aspartate: step 3/5.</text>
</comment>
<dbReference type="SUPFAM" id="SSF51735">
    <property type="entry name" value="NAD(P)-binding Rossmann-fold domains"/>
    <property type="match status" value="1"/>
</dbReference>
<feature type="domain" description="Homoserine dehydrogenase catalytic" evidence="13">
    <location>
        <begin position="150"/>
        <end position="348"/>
    </location>
</feature>
<dbReference type="PANTHER" id="PTHR43070:SF5">
    <property type="entry name" value="HOMOSERINE DEHYDROGENASE"/>
    <property type="match status" value="1"/>
</dbReference>
<dbReference type="GO" id="GO:0004412">
    <property type="term" value="F:homoserine dehydrogenase activity"/>
    <property type="evidence" value="ECO:0007669"/>
    <property type="project" value="UniProtKB-EC"/>
</dbReference>
<evidence type="ECO:0000259" key="14">
    <source>
        <dbReference type="Pfam" id="PF03447"/>
    </source>
</evidence>
<evidence type="ECO:0000256" key="10">
    <source>
        <dbReference type="ARBA" id="ARBA00048841"/>
    </source>
</evidence>
<keyword evidence="16" id="KW-1185">Reference proteome</keyword>
<dbReference type="GO" id="GO:0009088">
    <property type="term" value="P:threonine biosynthetic process"/>
    <property type="evidence" value="ECO:0007669"/>
    <property type="project" value="UniProtKB-UniPathway"/>
</dbReference>
<dbReference type="OrthoDB" id="9799110at2"/>
<dbReference type="RefSeq" id="WP_086435391.1">
    <property type="nucleotide sequence ID" value="NZ_FXWH01000003.1"/>
</dbReference>
<keyword evidence="9" id="KW-0486">Methionine biosynthesis</keyword>
<name>A0A1Y6FYH9_9GAMM</name>
<organism evidence="15 16">
    <name type="scientific">Pseudidiomarina planktonica</name>
    <dbReference type="NCBI Taxonomy" id="1323738"/>
    <lineage>
        <taxon>Bacteria</taxon>
        <taxon>Pseudomonadati</taxon>
        <taxon>Pseudomonadota</taxon>
        <taxon>Gammaproteobacteria</taxon>
        <taxon>Alteromonadales</taxon>
        <taxon>Idiomarinaceae</taxon>
        <taxon>Pseudidiomarina</taxon>
    </lineage>
</organism>
<evidence type="ECO:0000256" key="1">
    <source>
        <dbReference type="ARBA" id="ARBA00001920"/>
    </source>
</evidence>
<reference evidence="16" key="1">
    <citation type="submission" date="2017-04" db="EMBL/GenBank/DDBJ databases">
        <authorList>
            <person name="Varghese N."/>
            <person name="Submissions S."/>
        </authorList>
    </citation>
    <scope>NUCLEOTIDE SEQUENCE [LARGE SCALE GENOMIC DNA]</scope>
</reference>
<dbReference type="InterPro" id="IPR011147">
    <property type="entry name" value="Bifunc_Aspkin/hSer_DH"/>
</dbReference>
<proteinExistence type="inferred from homology"/>
<evidence type="ECO:0000259" key="13">
    <source>
        <dbReference type="Pfam" id="PF00742"/>
    </source>
</evidence>
<evidence type="ECO:0000256" key="5">
    <source>
        <dbReference type="ARBA" id="ARBA00022605"/>
    </source>
</evidence>
<evidence type="ECO:0000256" key="2">
    <source>
        <dbReference type="ARBA" id="ARBA00005056"/>
    </source>
</evidence>
<evidence type="ECO:0000256" key="6">
    <source>
        <dbReference type="ARBA" id="ARBA00022697"/>
    </source>
</evidence>
<dbReference type="InterPro" id="IPR005106">
    <property type="entry name" value="Asp/hSer_DH_NAD-bd"/>
</dbReference>
<dbReference type="InterPro" id="IPR019811">
    <property type="entry name" value="HDH_CS"/>
</dbReference>
<dbReference type="GO" id="GO:0009086">
    <property type="term" value="P:methionine biosynthetic process"/>
    <property type="evidence" value="ECO:0007669"/>
    <property type="project" value="UniProtKB-KW"/>
</dbReference>
<evidence type="ECO:0000256" key="9">
    <source>
        <dbReference type="ARBA" id="ARBA00023167"/>
    </source>
</evidence>
<evidence type="ECO:0000256" key="3">
    <source>
        <dbReference type="ARBA" id="ARBA00005062"/>
    </source>
</evidence>
<evidence type="ECO:0000313" key="15">
    <source>
        <dbReference type="EMBL" id="SMQ80508.1"/>
    </source>
</evidence>
<comment type="catalytic activity">
    <reaction evidence="10">
        <text>L-homoserine + NADP(+) = L-aspartate 4-semialdehyde + NADPH + H(+)</text>
        <dbReference type="Rhea" id="RHEA:15761"/>
        <dbReference type="ChEBI" id="CHEBI:15378"/>
        <dbReference type="ChEBI" id="CHEBI:57476"/>
        <dbReference type="ChEBI" id="CHEBI:57783"/>
        <dbReference type="ChEBI" id="CHEBI:58349"/>
        <dbReference type="ChEBI" id="CHEBI:537519"/>
        <dbReference type="EC" id="1.1.1.3"/>
    </reaction>
    <physiologicalReaction direction="right-to-left" evidence="10">
        <dbReference type="Rhea" id="RHEA:15763"/>
    </physiologicalReaction>
</comment>
<keyword evidence="5" id="KW-0028">Amino-acid biosynthesis</keyword>
<dbReference type="Gene3D" id="3.30.360.10">
    <property type="entry name" value="Dihydrodipicolinate Reductase, domain 2"/>
    <property type="match status" value="1"/>
</dbReference>
<evidence type="ECO:0000256" key="12">
    <source>
        <dbReference type="RuleBase" id="RU004171"/>
    </source>
</evidence>
<sequence length="356" mass="38921">MSQTNLGIIVVGAGNVGGYWLDNFAPELPVGAEIVAIVRSTRYLTNCQGNVSNWREDFSNTTQHSPADALAVILQQLEACSHPHKVVLDLTADERIRHHYTDWIAAGAHIISANKYAGASSNQDYQKLRAALQQHQRHWLANTTVGAGLPIQAAIQERLRGNDTIHKISGLCSGSLSWILRQFQASDKAFSYWVKQAAELGYTEPDPRQDLGGHDVARKLTILAREAGWTIDPNDVQLQSLVPPELRQVDLSQFWQQINKLDAYLQPWLETDSAKPMDYLGTVALTNGQLTANAELTSFAADSLFATVRTGDSAFQIYSDHYCEGPLTVQGPGVGAALTASGVHSDVLTLFSELNS</sequence>
<keyword evidence="8" id="KW-0560">Oxidoreductase</keyword>
<keyword evidence="6" id="KW-0791">Threonine biosynthesis</keyword>
<comment type="similarity">
    <text evidence="12">Belongs to the homoserine dehydrogenase family.</text>
</comment>
<dbReference type="Pfam" id="PF03447">
    <property type="entry name" value="NAD_binding_3"/>
    <property type="match status" value="1"/>
</dbReference>
<dbReference type="UniPathway" id="UPA00050">
    <property type="reaction ID" value="UER00063"/>
</dbReference>